<evidence type="ECO:0000256" key="2">
    <source>
        <dbReference type="ARBA" id="ARBA00023163"/>
    </source>
</evidence>
<dbReference type="RefSeq" id="WP_043523196.1">
    <property type="nucleotide sequence ID" value="NZ_BAABKU010000004.1"/>
</dbReference>
<feature type="domain" description="Mycothiol-dependent maleylpyruvate isomerase metal-binding" evidence="3">
    <location>
        <begin position="91"/>
        <end position="224"/>
    </location>
</feature>
<accession>A0A0A6UPP2</accession>
<dbReference type="eggNOG" id="ENOG50337WN">
    <property type="taxonomic scope" value="Bacteria"/>
</dbReference>
<dbReference type="GO" id="GO:0046872">
    <property type="term" value="F:metal ion binding"/>
    <property type="evidence" value="ECO:0007669"/>
    <property type="project" value="InterPro"/>
</dbReference>
<dbReference type="Gene3D" id="1.20.120.450">
    <property type="entry name" value="dinb family like domain"/>
    <property type="match status" value="1"/>
</dbReference>
<dbReference type="InterPro" id="IPR024344">
    <property type="entry name" value="MDMPI_metal-binding"/>
</dbReference>
<dbReference type="InterPro" id="IPR034660">
    <property type="entry name" value="DinB/YfiT-like"/>
</dbReference>
<evidence type="ECO:0000313" key="6">
    <source>
        <dbReference type="Proteomes" id="UP000054537"/>
    </source>
</evidence>
<protein>
    <recommendedName>
        <fullName evidence="7">Mycothiol-dependent maleylpyruvate isomerase metal-binding domain-containing protein</fullName>
    </recommendedName>
</protein>
<dbReference type="InterPro" id="IPR027383">
    <property type="entry name" value="Znf_put"/>
</dbReference>
<dbReference type="InterPro" id="IPR017517">
    <property type="entry name" value="Maleyloyr_isom"/>
</dbReference>
<dbReference type="SUPFAM" id="SSF109854">
    <property type="entry name" value="DinB/YfiT-like putative metalloenzymes"/>
    <property type="match status" value="1"/>
</dbReference>
<dbReference type="STRING" id="1869.MB27_06430"/>
<sequence length="343" mass="36457">MTDTDSHETVVPLIGAWALDACSPAEDAFVEAHLAACPSCARLARRLREAAAGIVDTRLRPPPGGLDRLRATVHRSRRPVTPTAPFAAPYAAQVAALDLLLSQLTGEEWSRVAAYGELTVHDLVAHLGATDGLVSAGIGLPVDPPAVPGQRLAARTAAVLRVERARSPEETRRAWRAQADELCRALVGQSSPGTATVLMGRPFPLVDAVLARAFETWIHTEDIAAATGRPIVVPLPEHIHPMTDFAVRVLPAVISRHIAPPHDRLIRLHLTGPGGGIWTVPLDLAAVVPATARPAAEVTVDLVEFCRMAADRQDPARVTARFAGDTALARDFLNALPSMATVP</sequence>
<dbReference type="Pfam" id="PF13490">
    <property type="entry name" value="zf-HC2"/>
    <property type="match status" value="1"/>
</dbReference>
<keyword evidence="2" id="KW-0804">Transcription</keyword>
<evidence type="ECO:0000259" key="3">
    <source>
        <dbReference type="Pfam" id="PF11716"/>
    </source>
</evidence>
<keyword evidence="1" id="KW-0805">Transcription regulation</keyword>
<evidence type="ECO:0000313" key="5">
    <source>
        <dbReference type="EMBL" id="KHD78115.1"/>
    </source>
</evidence>
<feature type="domain" description="Putative zinc-finger" evidence="4">
    <location>
        <begin position="9"/>
        <end position="41"/>
    </location>
</feature>
<name>A0A0A6UPP2_ACTUT</name>
<dbReference type="Pfam" id="PF11716">
    <property type="entry name" value="MDMPI_N"/>
    <property type="match status" value="1"/>
</dbReference>
<dbReference type="Proteomes" id="UP000054537">
    <property type="component" value="Unassembled WGS sequence"/>
</dbReference>
<dbReference type="NCBIfam" id="TIGR03083">
    <property type="entry name" value="maleylpyruvate isomerase family mycothiol-dependent enzyme"/>
    <property type="match status" value="1"/>
</dbReference>
<comment type="caution">
    <text evidence="5">The sequence shown here is derived from an EMBL/GenBank/DDBJ whole genome shotgun (WGS) entry which is preliminary data.</text>
</comment>
<dbReference type="AlphaFoldDB" id="A0A0A6UPP2"/>
<gene>
    <name evidence="5" type="ORF">MB27_06430</name>
</gene>
<evidence type="ECO:0000259" key="4">
    <source>
        <dbReference type="Pfam" id="PF13490"/>
    </source>
</evidence>
<dbReference type="EMBL" id="JRTT01000006">
    <property type="protein sequence ID" value="KHD78115.1"/>
    <property type="molecule type" value="Genomic_DNA"/>
</dbReference>
<reference evidence="5 6" key="1">
    <citation type="submission" date="2014-10" db="EMBL/GenBank/DDBJ databases">
        <title>Draft genome sequence of Actinoplanes utahensis NRRL 12052.</title>
        <authorList>
            <person name="Velasco-Bucheli B."/>
            <person name="del Cerro C."/>
            <person name="Hormigo D."/>
            <person name="Garcia J.L."/>
            <person name="Acebal C."/>
            <person name="Arroyo M."/>
            <person name="de la Mata I."/>
        </authorList>
    </citation>
    <scope>NUCLEOTIDE SEQUENCE [LARGE SCALE GENOMIC DNA]</scope>
    <source>
        <strain evidence="5 6">NRRL 12052</strain>
    </source>
</reference>
<organism evidence="5 6">
    <name type="scientific">Actinoplanes utahensis</name>
    <dbReference type="NCBI Taxonomy" id="1869"/>
    <lineage>
        <taxon>Bacteria</taxon>
        <taxon>Bacillati</taxon>
        <taxon>Actinomycetota</taxon>
        <taxon>Actinomycetes</taxon>
        <taxon>Micromonosporales</taxon>
        <taxon>Micromonosporaceae</taxon>
        <taxon>Actinoplanes</taxon>
    </lineage>
</organism>
<proteinExistence type="predicted"/>
<evidence type="ECO:0008006" key="7">
    <source>
        <dbReference type="Google" id="ProtNLM"/>
    </source>
</evidence>
<evidence type="ECO:0000256" key="1">
    <source>
        <dbReference type="ARBA" id="ARBA00023015"/>
    </source>
</evidence>
<keyword evidence="6" id="KW-1185">Reference proteome</keyword>
<dbReference type="InterPro" id="IPR041916">
    <property type="entry name" value="Anti_sigma_zinc_sf"/>
</dbReference>
<dbReference type="OrthoDB" id="4321761at2"/>
<dbReference type="Gene3D" id="1.10.10.1320">
    <property type="entry name" value="Anti-sigma factor, zinc-finger domain"/>
    <property type="match status" value="1"/>
</dbReference>